<dbReference type="PROSITE" id="PS01124">
    <property type="entry name" value="HTH_ARAC_FAMILY_2"/>
    <property type="match status" value="1"/>
</dbReference>
<protein>
    <submittedName>
        <fullName evidence="11">AraC family transcriptional regulator</fullName>
    </submittedName>
</protein>
<dbReference type="Pfam" id="PF02743">
    <property type="entry name" value="dCache_1"/>
    <property type="match status" value="1"/>
</dbReference>
<dbReference type="PANTHER" id="PTHR43280:SF28">
    <property type="entry name" value="HTH-TYPE TRANSCRIPTIONAL ACTIVATOR RHAS"/>
    <property type="match status" value="1"/>
</dbReference>
<name>A0A4R5KUS5_9BACL</name>
<keyword evidence="4 9" id="KW-1133">Transmembrane helix</keyword>
<evidence type="ECO:0000256" key="5">
    <source>
        <dbReference type="ARBA" id="ARBA00023015"/>
    </source>
</evidence>
<keyword evidence="3 9" id="KW-0812">Transmembrane</keyword>
<reference evidence="11 12" key="1">
    <citation type="submission" date="2019-03" db="EMBL/GenBank/DDBJ databases">
        <title>This is whole genome sequence of Paenibacillus sp MS74 strain.</title>
        <authorList>
            <person name="Trinh H.N."/>
        </authorList>
    </citation>
    <scope>NUCLEOTIDE SEQUENCE [LARGE SCALE GENOMIC DNA]</scope>
    <source>
        <strain evidence="11 12">MS74</strain>
    </source>
</reference>
<sequence>MMLMKGNRQWFQWIRLNRKSVLVTFLVSYLIIFLIPVALGIVFYLRTETAIEEQAGKTNQAMLEQIREMLDGHLKEVEQLMLQVALNPKVKEFVNRMSSSSSLTALEYVELKETLRSIKTSSRFIYDFYLYFLDDGIIVTPSTKSDDTVFYEHYFSYPGLSFTDWKLRLHTGYQYLRYFPSEAINKEDERIRMLTVQQTLPIEEKAHPHTTLVILIDEQIIRDLFKNMEYANSGNIFIVDEKGQIIVSSGGTVPQQAEEMLDRYRKGSYSYYDPSRREEMILSHAQSGRTTWYYISAIPKSAYTSKIQTIKNWALWIVSLSFIIGFYAILYMSKRQYHPVKQLMAALPQIKFASGDNEYSLIQKKLENVLHEEKKMHRLLQSHAPLIKANFLTRLLHGQIDDKSLDSAALESLDIIGNEGLFAVSVIGIDDIFAFDDRNSEESWALARFIITNISLDLIRTRHRGDAVDIDKNRLALLINLSTRSEGEAFEELKRISENIHSFLRIRFKMGMTIGVGRVYPVLPQIHDSYREALKALDFKIIEGSNTIIHYSELTPAAPLYYYPLELETQLVNLVKSGNMERTEQLIDGLIETNFRNQTLSPAMSKYLFFDLIGTLIKVMDMFNIKPGLVWDSDRLDPIRLYAECGTSSRMKEELIRAYSEVCRYLKSDRRPSTFQQVRQIEEFIQKRFGEGDLSLISIGEAFAMNPNYVSSFFKKHTGQNLVDYIAKIRVQEAKNLLQTTSLTVTQIAEKVGYANDVGFARMFKKLEGITPGKYRELQSAKCSCDI</sequence>
<dbReference type="EMBL" id="SMRT01000003">
    <property type="protein sequence ID" value="TDF98697.1"/>
    <property type="molecule type" value="Genomic_DNA"/>
</dbReference>
<keyword evidence="2" id="KW-1003">Cell membrane</keyword>
<dbReference type="InterPro" id="IPR041522">
    <property type="entry name" value="CdaR_GGDEF"/>
</dbReference>
<comment type="subcellular location">
    <subcellularLocation>
        <location evidence="1">Cell membrane</location>
        <topology evidence="1">Multi-pass membrane protein</topology>
    </subcellularLocation>
</comment>
<evidence type="ECO:0000256" key="9">
    <source>
        <dbReference type="SAM" id="Phobius"/>
    </source>
</evidence>
<evidence type="ECO:0000256" key="3">
    <source>
        <dbReference type="ARBA" id="ARBA00022692"/>
    </source>
</evidence>
<dbReference type="GO" id="GO:0043565">
    <property type="term" value="F:sequence-specific DNA binding"/>
    <property type="evidence" value="ECO:0007669"/>
    <property type="project" value="InterPro"/>
</dbReference>
<keyword evidence="5" id="KW-0805">Transcription regulation</keyword>
<accession>A0A4R5KUS5</accession>
<dbReference type="AlphaFoldDB" id="A0A4R5KUS5"/>
<keyword evidence="8" id="KW-0804">Transcription</keyword>
<dbReference type="OrthoDB" id="2515823at2"/>
<dbReference type="PANTHER" id="PTHR43280">
    <property type="entry name" value="ARAC-FAMILY TRANSCRIPTIONAL REGULATOR"/>
    <property type="match status" value="1"/>
</dbReference>
<feature type="transmembrane region" description="Helical" evidence="9">
    <location>
        <begin position="21"/>
        <end position="45"/>
    </location>
</feature>
<organism evidence="11 12">
    <name type="scientific">Paenibacillus piri</name>
    <dbReference type="NCBI Taxonomy" id="2547395"/>
    <lineage>
        <taxon>Bacteria</taxon>
        <taxon>Bacillati</taxon>
        <taxon>Bacillota</taxon>
        <taxon>Bacilli</taxon>
        <taxon>Bacillales</taxon>
        <taxon>Paenibacillaceae</taxon>
        <taxon>Paenibacillus</taxon>
    </lineage>
</organism>
<dbReference type="GO" id="GO:0003700">
    <property type="term" value="F:DNA-binding transcription factor activity"/>
    <property type="evidence" value="ECO:0007669"/>
    <property type="project" value="InterPro"/>
</dbReference>
<comment type="caution">
    <text evidence="11">The sequence shown here is derived from an EMBL/GenBank/DDBJ whole genome shotgun (WGS) entry which is preliminary data.</text>
</comment>
<dbReference type="GO" id="GO:0005886">
    <property type="term" value="C:plasma membrane"/>
    <property type="evidence" value="ECO:0007669"/>
    <property type="project" value="UniProtKB-SubCell"/>
</dbReference>
<dbReference type="InterPro" id="IPR018062">
    <property type="entry name" value="HTH_AraC-typ_CS"/>
</dbReference>
<keyword evidence="6" id="KW-0238">DNA-binding</keyword>
<evidence type="ECO:0000256" key="7">
    <source>
        <dbReference type="ARBA" id="ARBA00023136"/>
    </source>
</evidence>
<feature type="domain" description="HTH araC/xylS-type" evidence="10">
    <location>
        <begin position="679"/>
        <end position="778"/>
    </location>
</feature>
<dbReference type="InterPro" id="IPR009057">
    <property type="entry name" value="Homeodomain-like_sf"/>
</dbReference>
<evidence type="ECO:0000256" key="4">
    <source>
        <dbReference type="ARBA" id="ARBA00022989"/>
    </source>
</evidence>
<dbReference type="InterPro" id="IPR018060">
    <property type="entry name" value="HTH_AraC"/>
</dbReference>
<evidence type="ECO:0000256" key="2">
    <source>
        <dbReference type="ARBA" id="ARBA00022475"/>
    </source>
</evidence>
<dbReference type="Gene3D" id="3.30.450.20">
    <property type="entry name" value="PAS domain"/>
    <property type="match status" value="1"/>
</dbReference>
<gene>
    <name evidence="11" type="ORF">E1757_09180</name>
</gene>
<dbReference type="PROSITE" id="PS00041">
    <property type="entry name" value="HTH_ARAC_FAMILY_1"/>
    <property type="match status" value="1"/>
</dbReference>
<dbReference type="SUPFAM" id="SSF46689">
    <property type="entry name" value="Homeodomain-like"/>
    <property type="match status" value="1"/>
</dbReference>
<keyword evidence="12" id="KW-1185">Reference proteome</keyword>
<evidence type="ECO:0000256" key="1">
    <source>
        <dbReference type="ARBA" id="ARBA00004651"/>
    </source>
</evidence>
<evidence type="ECO:0000256" key="6">
    <source>
        <dbReference type="ARBA" id="ARBA00023125"/>
    </source>
</evidence>
<dbReference type="InterPro" id="IPR033479">
    <property type="entry name" value="dCache_1"/>
</dbReference>
<keyword evidence="7 9" id="KW-0472">Membrane</keyword>
<dbReference type="Gene3D" id="1.10.10.60">
    <property type="entry name" value="Homeodomain-like"/>
    <property type="match status" value="2"/>
</dbReference>
<dbReference type="InterPro" id="IPR020449">
    <property type="entry name" value="Tscrpt_reg_AraC-type_HTH"/>
</dbReference>
<dbReference type="Proteomes" id="UP000295636">
    <property type="component" value="Unassembled WGS sequence"/>
</dbReference>
<evidence type="ECO:0000313" key="12">
    <source>
        <dbReference type="Proteomes" id="UP000295636"/>
    </source>
</evidence>
<dbReference type="SMART" id="SM00342">
    <property type="entry name" value="HTH_ARAC"/>
    <property type="match status" value="1"/>
</dbReference>
<dbReference type="PRINTS" id="PR00032">
    <property type="entry name" value="HTHARAC"/>
</dbReference>
<dbReference type="Pfam" id="PF12833">
    <property type="entry name" value="HTH_18"/>
    <property type="match status" value="1"/>
</dbReference>
<evidence type="ECO:0000259" key="10">
    <source>
        <dbReference type="PROSITE" id="PS01124"/>
    </source>
</evidence>
<proteinExistence type="predicted"/>
<evidence type="ECO:0000256" key="8">
    <source>
        <dbReference type="ARBA" id="ARBA00023163"/>
    </source>
</evidence>
<evidence type="ECO:0000313" key="11">
    <source>
        <dbReference type="EMBL" id="TDF98697.1"/>
    </source>
</evidence>
<dbReference type="Pfam" id="PF17853">
    <property type="entry name" value="GGDEF_2"/>
    <property type="match status" value="1"/>
</dbReference>